<proteinExistence type="predicted"/>
<evidence type="ECO:0000256" key="5">
    <source>
        <dbReference type="ARBA" id="ARBA00023159"/>
    </source>
</evidence>
<evidence type="ECO:0000256" key="1">
    <source>
        <dbReference type="ARBA" id="ARBA00004123"/>
    </source>
</evidence>
<evidence type="ECO:0000256" key="9">
    <source>
        <dbReference type="SAM" id="MobiDB-lite"/>
    </source>
</evidence>
<feature type="region of interest" description="Disordered" evidence="9">
    <location>
        <begin position="663"/>
        <end position="700"/>
    </location>
</feature>
<evidence type="ECO:0000256" key="2">
    <source>
        <dbReference type="ARBA" id="ARBA00022553"/>
    </source>
</evidence>
<organism evidence="11 12">
    <name type="scientific">Owenia fusiformis</name>
    <name type="common">Polychaete worm</name>
    <dbReference type="NCBI Taxonomy" id="6347"/>
    <lineage>
        <taxon>Eukaryota</taxon>
        <taxon>Metazoa</taxon>
        <taxon>Spiralia</taxon>
        <taxon>Lophotrochozoa</taxon>
        <taxon>Annelida</taxon>
        <taxon>Polychaeta</taxon>
        <taxon>Sedentaria</taxon>
        <taxon>Canalipalpata</taxon>
        <taxon>Sabellida</taxon>
        <taxon>Oweniida</taxon>
        <taxon>Oweniidae</taxon>
        <taxon>Owenia</taxon>
    </lineage>
</organism>
<comment type="subcellular location">
    <subcellularLocation>
        <location evidence="1">Nucleus</location>
    </subcellularLocation>
</comment>
<dbReference type="PANTHER" id="PTHR15528">
    <property type="entry name" value="PEROXISOME PROLIFERATOR ACTIVATED RECEPTOR GAMMA COACTIVATOR 1 PGC-1 -RELATED"/>
    <property type="match status" value="1"/>
</dbReference>
<feature type="compositionally biased region" description="Polar residues" evidence="9">
    <location>
        <begin position="782"/>
        <end position="791"/>
    </location>
</feature>
<keyword evidence="4" id="KW-0805">Transcription regulation</keyword>
<dbReference type="InterPro" id="IPR012677">
    <property type="entry name" value="Nucleotide-bd_a/b_plait_sf"/>
</dbReference>
<name>A0A8S4NU55_OWEFU</name>
<protein>
    <recommendedName>
        <fullName evidence="10">RRM domain-containing protein</fullName>
    </recommendedName>
</protein>
<dbReference type="Pfam" id="PF00076">
    <property type="entry name" value="RRM_1"/>
    <property type="match status" value="1"/>
</dbReference>
<dbReference type="OrthoDB" id="10047851at2759"/>
<feature type="compositionally biased region" description="Polar residues" evidence="9">
    <location>
        <begin position="133"/>
        <end position="144"/>
    </location>
</feature>
<dbReference type="GO" id="GO:0003723">
    <property type="term" value="F:RNA binding"/>
    <property type="evidence" value="ECO:0007669"/>
    <property type="project" value="UniProtKB-UniRule"/>
</dbReference>
<feature type="region of interest" description="Disordered" evidence="9">
    <location>
        <begin position="782"/>
        <end position="950"/>
    </location>
</feature>
<dbReference type="InterPro" id="IPR000504">
    <property type="entry name" value="RRM_dom"/>
</dbReference>
<feature type="compositionally biased region" description="Low complexity" evidence="9">
    <location>
        <begin position="475"/>
        <end position="484"/>
    </location>
</feature>
<keyword evidence="12" id="KW-1185">Reference proteome</keyword>
<keyword evidence="5" id="KW-0010">Activator</keyword>
<feature type="compositionally biased region" description="Basic residues" evidence="9">
    <location>
        <begin position="834"/>
        <end position="916"/>
    </location>
</feature>
<evidence type="ECO:0000259" key="10">
    <source>
        <dbReference type="PROSITE" id="PS50102"/>
    </source>
</evidence>
<feature type="compositionally biased region" description="Basic and acidic residues" evidence="9">
    <location>
        <begin position="928"/>
        <end position="950"/>
    </location>
</feature>
<evidence type="ECO:0000256" key="3">
    <source>
        <dbReference type="ARBA" id="ARBA00022884"/>
    </source>
</evidence>
<evidence type="ECO:0000256" key="8">
    <source>
        <dbReference type="PROSITE-ProRule" id="PRU00176"/>
    </source>
</evidence>
<dbReference type="InterPro" id="IPR035979">
    <property type="entry name" value="RBD_domain_sf"/>
</dbReference>
<keyword evidence="6" id="KW-0804">Transcription</keyword>
<dbReference type="EMBL" id="CAIIXF020000005">
    <property type="protein sequence ID" value="CAH1784279.1"/>
    <property type="molecule type" value="Genomic_DNA"/>
</dbReference>
<evidence type="ECO:0000256" key="6">
    <source>
        <dbReference type="ARBA" id="ARBA00023163"/>
    </source>
</evidence>
<accession>A0A8S4NU55</accession>
<dbReference type="GO" id="GO:0045944">
    <property type="term" value="P:positive regulation of transcription by RNA polymerase II"/>
    <property type="evidence" value="ECO:0007669"/>
    <property type="project" value="TreeGrafter"/>
</dbReference>
<feature type="region of interest" description="Disordered" evidence="9">
    <location>
        <begin position="370"/>
        <end position="392"/>
    </location>
</feature>
<reference evidence="11" key="1">
    <citation type="submission" date="2022-03" db="EMBL/GenBank/DDBJ databases">
        <authorList>
            <person name="Martin C."/>
        </authorList>
    </citation>
    <scope>NUCLEOTIDE SEQUENCE</scope>
</reference>
<dbReference type="GO" id="GO:0005634">
    <property type="term" value="C:nucleus"/>
    <property type="evidence" value="ECO:0007669"/>
    <property type="project" value="UniProtKB-SubCell"/>
</dbReference>
<evidence type="ECO:0000313" key="12">
    <source>
        <dbReference type="Proteomes" id="UP000749559"/>
    </source>
</evidence>
<dbReference type="PANTHER" id="PTHR15528:SF11">
    <property type="entry name" value="FI18188P1"/>
    <property type="match status" value="1"/>
</dbReference>
<feature type="domain" description="RRM" evidence="10">
    <location>
        <begin position="959"/>
        <end position="1033"/>
    </location>
</feature>
<dbReference type="Gene3D" id="3.30.70.330">
    <property type="match status" value="1"/>
</dbReference>
<keyword evidence="2" id="KW-0597">Phosphoprotein</keyword>
<dbReference type="InterPro" id="IPR034605">
    <property type="entry name" value="PGC-1"/>
</dbReference>
<gene>
    <name evidence="11" type="ORF">OFUS_LOCUS10505</name>
</gene>
<evidence type="ECO:0000256" key="4">
    <source>
        <dbReference type="ARBA" id="ARBA00023015"/>
    </source>
</evidence>
<dbReference type="AlphaFoldDB" id="A0A8S4NU55"/>
<feature type="region of interest" description="Disordered" evidence="9">
    <location>
        <begin position="240"/>
        <end position="265"/>
    </location>
</feature>
<comment type="caution">
    <text evidence="11">The sequence shown here is derived from an EMBL/GenBank/DDBJ whole genome shotgun (WGS) entry which is preliminary data.</text>
</comment>
<dbReference type="SMART" id="SM00360">
    <property type="entry name" value="RRM"/>
    <property type="match status" value="1"/>
</dbReference>
<feature type="compositionally biased region" description="Low complexity" evidence="9">
    <location>
        <begin position="796"/>
        <end position="833"/>
    </location>
</feature>
<feature type="compositionally biased region" description="Polar residues" evidence="9">
    <location>
        <begin position="240"/>
        <end position="254"/>
    </location>
</feature>
<keyword evidence="3 8" id="KW-0694">RNA-binding</keyword>
<feature type="region of interest" description="Disordered" evidence="9">
    <location>
        <begin position="465"/>
        <end position="501"/>
    </location>
</feature>
<evidence type="ECO:0000313" key="11">
    <source>
        <dbReference type="EMBL" id="CAH1784279.1"/>
    </source>
</evidence>
<dbReference type="Proteomes" id="UP000749559">
    <property type="component" value="Unassembled WGS sequence"/>
</dbReference>
<dbReference type="SUPFAM" id="SSF54928">
    <property type="entry name" value="RNA-binding domain, RBD"/>
    <property type="match status" value="1"/>
</dbReference>
<dbReference type="PROSITE" id="PS50102">
    <property type="entry name" value="RRM"/>
    <property type="match status" value="1"/>
</dbReference>
<evidence type="ECO:0000256" key="7">
    <source>
        <dbReference type="ARBA" id="ARBA00023242"/>
    </source>
</evidence>
<feature type="compositionally biased region" description="Basic and acidic residues" evidence="9">
    <location>
        <begin position="663"/>
        <end position="675"/>
    </location>
</feature>
<feature type="compositionally biased region" description="Basic residues" evidence="9">
    <location>
        <begin position="676"/>
        <end position="689"/>
    </location>
</feature>
<feature type="region of interest" description="Disordered" evidence="9">
    <location>
        <begin position="132"/>
        <end position="154"/>
    </location>
</feature>
<keyword evidence="7" id="KW-0539">Nucleus</keyword>
<sequence>MSGDSGINEDMLNLIQEINNGNFNSTIFENQPLENDSFNVLPGFTISDDFDLGIGMDPIHSQSLEDMLKPGLHTVASDIGSGLHTVDLSTVDELTPSSSSQSSKSQIENNFYSSTNSGIEASDLGSLLEQFEEVSNSASSTGSAMTPKKDGTNMKDAGSVYMFKSIAAPKSLLSTMSLPASPVSTPPSTPPPEIINKIKASNKQKSAILIPAVTASNKSGKAALMELHKSQSQPELKLSIQSSHKPKVMQSTPKTEVPLSNPKTEVPLSKSLAPLGLETKKKSIMLEVLTWDKEKNPAPLSNRDFQNKDKKDKISINLMCNGKDKKSLTNILEQNGKSQKLNRNLSIEKETKKRASPITLEEYKERRRGRLDGRGSGSCSPITTEVKRTSSPSLPNVVLPAIPDQILVDHGYSTIQPSPKMIKQVSEEVEENIDNKDAQPDAAIIKQLSEHIGGMIEVAFNTKPEASESFGAPPDGQSSTGSDSSSRDDTSSAVDDQPDDEHMDITEELASSTLVKPELQGDEPMNVMEEEPSENLEENIVEFEVHDSSEPETVEIQQLSEDVSIIVETDTVNDTHVDETPQVDVSSGHVEIKTEEIDLQTDIVDNRIDTETVSDETTIPANDAVSEVNDTVRNSECNELENNNKTTLEETMNSENIRYSKFKNEKSSSSKECLRGRSHRGRGQKRAYRKRDTSPGSDNDVYFDKIPQYFTALTKPEKPPKKTSDIKLTSMYHDDIDRDRSPIREDDTFDKVPGYYSCFTNSTKYDSTGPMTIHDVNRQVTSAVSSRSNSPLVIDSRAVSRANSRASSRSSSRSSSSSSGSCSSCCRGSSYSRSRSRSHSRKSRSSRRYHSRSRSRDRNRRSKRNRRSYRSRSRSHISRSHRSRSRSYRSRSRRSRSHRSRSRSYRSRSRSYRSRSRSYSPGRRYKSKRENRYNIPDRSRNGRPLDEQRDKHLKIEERRIVYVGRIGSNCVPKDLERRFERFGPIDKVTVHFRENGDNYGFVTFTYSCDAYACVEKGNDIPGERKYDLCFGGRREFCKTDYLDLDSKAEEEEWYGPQEPKQSASLDFDALLKQTMSKLKKKKS</sequence>
<dbReference type="GO" id="GO:0003712">
    <property type="term" value="F:transcription coregulator activity"/>
    <property type="evidence" value="ECO:0007669"/>
    <property type="project" value="InterPro"/>
</dbReference>